<comment type="caution">
    <text evidence="4">The sequence shown here is derived from an EMBL/GenBank/DDBJ whole genome shotgun (WGS) entry which is preliminary data.</text>
</comment>
<evidence type="ECO:0000256" key="2">
    <source>
        <dbReference type="SAM" id="Phobius"/>
    </source>
</evidence>
<dbReference type="InterPro" id="IPR052016">
    <property type="entry name" value="Bact_Sigma-Reg"/>
</dbReference>
<dbReference type="InterPro" id="IPR001932">
    <property type="entry name" value="PPM-type_phosphatase-like_dom"/>
</dbReference>
<name>A0AAN5AKY9_9BACT</name>
<dbReference type="PANTHER" id="PTHR43156">
    <property type="entry name" value="STAGE II SPORULATION PROTEIN E-RELATED"/>
    <property type="match status" value="1"/>
</dbReference>
<evidence type="ECO:0000313" key="5">
    <source>
        <dbReference type="Proteomes" id="UP001310022"/>
    </source>
</evidence>
<dbReference type="InterPro" id="IPR036457">
    <property type="entry name" value="PPM-type-like_dom_sf"/>
</dbReference>
<dbReference type="SUPFAM" id="SSF63829">
    <property type="entry name" value="Calcium-dependent phosphotriesterase"/>
    <property type="match status" value="1"/>
</dbReference>
<keyword evidence="2" id="KW-0812">Transmembrane</keyword>
<dbReference type="RefSeq" id="WP_338236571.1">
    <property type="nucleotide sequence ID" value="NZ_BQKE01000001.1"/>
</dbReference>
<dbReference type="Gene3D" id="2.130.10.10">
    <property type="entry name" value="YVTN repeat-like/Quinoprotein amine dehydrogenase"/>
    <property type="match status" value="1"/>
</dbReference>
<dbReference type="Gene3D" id="2.60.40.10">
    <property type="entry name" value="Immunoglobulins"/>
    <property type="match status" value="1"/>
</dbReference>
<feature type="transmembrane region" description="Helical" evidence="2">
    <location>
        <begin position="772"/>
        <end position="793"/>
    </location>
</feature>
<dbReference type="Pfam" id="PF07228">
    <property type="entry name" value="SpoIIE"/>
    <property type="match status" value="1"/>
</dbReference>
<proteinExistence type="predicted"/>
<keyword evidence="1" id="KW-0378">Hydrolase</keyword>
<dbReference type="AlphaFoldDB" id="A0AAN5AKY9"/>
<dbReference type="GO" id="GO:0016791">
    <property type="term" value="F:phosphatase activity"/>
    <property type="evidence" value="ECO:0007669"/>
    <property type="project" value="TreeGrafter"/>
</dbReference>
<reference evidence="4 5" key="1">
    <citation type="submission" date="2021-12" db="EMBL/GenBank/DDBJ databases">
        <title>Genome sequencing of bacteria with rrn-lacking chromosome and rrn-plasmid.</title>
        <authorList>
            <person name="Anda M."/>
            <person name="Iwasaki W."/>
        </authorList>
    </citation>
    <scope>NUCLEOTIDE SEQUENCE [LARGE SCALE GENOMIC DNA]</scope>
    <source>
        <strain evidence="4 5">NBRC 15940</strain>
    </source>
</reference>
<gene>
    <name evidence="4" type="ORF">PEDI_14780</name>
</gene>
<evidence type="ECO:0000256" key="1">
    <source>
        <dbReference type="ARBA" id="ARBA00022801"/>
    </source>
</evidence>
<evidence type="ECO:0000313" key="4">
    <source>
        <dbReference type="EMBL" id="GJM60926.1"/>
    </source>
</evidence>
<keyword evidence="2" id="KW-1133">Transmembrane helix</keyword>
<protein>
    <recommendedName>
        <fullName evidence="3">PPM-type phosphatase domain-containing protein</fullName>
    </recommendedName>
</protein>
<keyword evidence="5" id="KW-1185">Reference proteome</keyword>
<feature type="domain" description="PPM-type phosphatase" evidence="3">
    <location>
        <begin position="900"/>
        <end position="1093"/>
    </location>
</feature>
<evidence type="ECO:0000259" key="3">
    <source>
        <dbReference type="Pfam" id="PF07228"/>
    </source>
</evidence>
<dbReference type="InterPro" id="IPR013783">
    <property type="entry name" value="Ig-like_fold"/>
</dbReference>
<sequence length="1116" mass="130359">MIKKNNISYYTYFFLFSLFFHAQVLVYGQEVSNIKLYDYSQPWAKYEREVLKQLVYQDPKGFIHVIDEFSRPRRLQGKEWSVVHDFDFVGKVINHVFEENKMVIAHPDKIYWRDYGEDQPQIYDSLEIPPNFKPIYAKKLRQLAVQGDYFYFLSAEGLLMLNWKTKIWSMHELRSGFQIFKQKEGLFITDIFHGPYYVKENKVHLLEFLGKSFRLRYTPIGFVEVEKGKFMTFNRRGQIYNFDLEGNVELLNAYDQLTAEAGPNGAYLLNDGLIALKTDSEGLLFYTQQGEFVAKVNGENGLKTDFVRGFMQDREGNIWIVGNGVIQCWPYSSFLTQVMGQDNGFCIGASRYDSAIIYASDKGLFRFKQNDHNFMFHYDELKEIPARSKSIFSVGNHFFYSSFNFFYSDSGLDNLKQVNLRAYEGFRLFSYKGNQYLACFGAARIDIFDFEGEQKRLWYSNYENAFNPTDLEFVLEQGHPVFYFTTNENWGKIRLDSDWDTKNYKAFRLTDPLVSSSQDNKVLVPDVFTEHFLDYKIEYIDRDLKLIGDKKLYKRDDQLFMVVNDKQYALREDQWVFDQAVIQGEVLSKSTQDTYRLLHFENEKYVIQTFGEEEEHIKKVEVSLPDKVVGKVIDILDVEDGKKWIFSRKGVFFLDPNKSEQEYTFKIFPLRVESEEQKFKIQDWGSVPQLAYNKPLHVKAVAPYYQCPEALHYRYRIDDQSWSAWADHAEFTIYDMSPGGHSLEIQAKSSFSTDIEPLYIPFEVRLPWFLRWWAVLLYIVLLLSILSMVVKWYTIKLRRQKIQLERRVKEHTLVLEQRNFELAQNRNELLKKSSLLTSLNKTLADRNSSIEASLNYADHVQRMFSLSEKEIEKIIPDYFHFSVAKDVLNGDFLWITHTAKGVIVAVADCTGHGVPAALLTMYGRQCLQEIVHARDIHQPALILEELQRKFTHTESGKQTELPDGMEIGVVLIQQDQALFAGANLDLIVVEEEELQVFRSDRLYIGTPLEQSSAQKFTQKEILLKENSTFYMVTDGFSDQFGKVSGKKLMRKNMRKLIFENSHLPLKAQGMVIQKFFEDWKGGEEQLDDATVVGFKPSSVILSKVVKQAHRLSGYVS</sequence>
<dbReference type="InterPro" id="IPR015943">
    <property type="entry name" value="WD40/YVTN_repeat-like_dom_sf"/>
</dbReference>
<accession>A0AAN5AKY9</accession>
<keyword evidence="2" id="KW-0472">Membrane</keyword>
<dbReference type="Gene3D" id="3.60.40.10">
    <property type="entry name" value="PPM-type phosphatase domain"/>
    <property type="match status" value="1"/>
</dbReference>
<dbReference type="Proteomes" id="UP001310022">
    <property type="component" value="Unassembled WGS sequence"/>
</dbReference>
<dbReference type="EMBL" id="BQKE01000001">
    <property type="protein sequence ID" value="GJM60926.1"/>
    <property type="molecule type" value="Genomic_DNA"/>
</dbReference>
<dbReference type="PANTHER" id="PTHR43156:SF9">
    <property type="entry name" value="HAMP DOMAIN-CONTAINING PROTEIN"/>
    <property type="match status" value="1"/>
</dbReference>
<organism evidence="4 5">
    <name type="scientific">Persicobacter diffluens</name>
    <dbReference type="NCBI Taxonomy" id="981"/>
    <lineage>
        <taxon>Bacteria</taxon>
        <taxon>Pseudomonadati</taxon>
        <taxon>Bacteroidota</taxon>
        <taxon>Cytophagia</taxon>
        <taxon>Cytophagales</taxon>
        <taxon>Persicobacteraceae</taxon>
        <taxon>Persicobacter</taxon>
    </lineage>
</organism>